<evidence type="ECO:0000313" key="3">
    <source>
        <dbReference type="Proteomes" id="UP000215188"/>
    </source>
</evidence>
<proteinExistence type="predicted"/>
<gene>
    <name evidence="2" type="ORF">AOC33_05700</name>
</gene>
<name>A0A229FT12_9BURK</name>
<dbReference type="EMBL" id="NJGG01000002">
    <property type="protein sequence ID" value="OXL14820.1"/>
    <property type="molecule type" value="Genomic_DNA"/>
</dbReference>
<dbReference type="InterPro" id="IPR036895">
    <property type="entry name" value="Uracil-DNA_glycosylase-like_sf"/>
</dbReference>
<sequence length="179" mass="19880">MSQADYLNEMGISTWVLRNKGEDGGESNSVEANQDGQQEMKQVDQQATRADSYQEPQLSNQEIVWTFVVDQLSGDAALLFDKILASLMLSRNTIQLLSSAEALAGKVTGQVVMAMGSQMGRQLLQMDDSFEELRGAVHSLEQAEDELPVVLTYHPEHLLKKPSDKAKTWQDLLLARSLI</sequence>
<feature type="region of interest" description="Disordered" evidence="1">
    <location>
        <begin position="22"/>
        <end position="54"/>
    </location>
</feature>
<organism evidence="2 3">
    <name type="scientific">Polynucleobacter cosmopolitanus</name>
    <dbReference type="NCBI Taxonomy" id="351345"/>
    <lineage>
        <taxon>Bacteria</taxon>
        <taxon>Pseudomonadati</taxon>
        <taxon>Pseudomonadota</taxon>
        <taxon>Betaproteobacteria</taxon>
        <taxon>Burkholderiales</taxon>
        <taxon>Burkholderiaceae</taxon>
        <taxon>Polynucleobacter</taxon>
    </lineage>
</organism>
<dbReference type="SUPFAM" id="SSF52141">
    <property type="entry name" value="Uracil-DNA glycosylase-like"/>
    <property type="match status" value="1"/>
</dbReference>
<dbReference type="AlphaFoldDB" id="A0A229FT12"/>
<feature type="compositionally biased region" description="Polar residues" evidence="1">
    <location>
        <begin position="26"/>
        <end position="54"/>
    </location>
</feature>
<dbReference type="Gene3D" id="3.40.470.10">
    <property type="entry name" value="Uracil-DNA glycosylase-like domain"/>
    <property type="match status" value="1"/>
</dbReference>
<accession>A0A229FT12</accession>
<keyword evidence="3" id="KW-1185">Reference proteome</keyword>
<protein>
    <recommendedName>
        <fullName evidence="4">DNA polymerase III subunit psi</fullName>
    </recommendedName>
</protein>
<dbReference type="RefSeq" id="WP_089515694.1">
    <property type="nucleotide sequence ID" value="NZ_NJGG01000002.1"/>
</dbReference>
<dbReference type="Proteomes" id="UP000215188">
    <property type="component" value="Unassembled WGS sequence"/>
</dbReference>
<evidence type="ECO:0000256" key="1">
    <source>
        <dbReference type="SAM" id="MobiDB-lite"/>
    </source>
</evidence>
<dbReference type="OrthoDB" id="5290748at2"/>
<evidence type="ECO:0008006" key="4">
    <source>
        <dbReference type="Google" id="ProtNLM"/>
    </source>
</evidence>
<comment type="caution">
    <text evidence="2">The sequence shown here is derived from an EMBL/GenBank/DDBJ whole genome shotgun (WGS) entry which is preliminary data.</text>
</comment>
<reference evidence="2 3" key="1">
    <citation type="submission" date="2017-06" db="EMBL/GenBank/DDBJ databases">
        <title>Reclassification of a Polynucleobacter cosmopolitanus strain isolated from tropical Lake Victoria as Polynucleobacter victoriensis comb. nov.</title>
        <authorList>
            <person name="Hahn M.W."/>
        </authorList>
    </citation>
    <scope>NUCLEOTIDE SEQUENCE [LARGE SCALE GENOMIC DNA]</scope>
    <source>
        <strain evidence="2 3">MWH-MoIso2</strain>
    </source>
</reference>
<evidence type="ECO:0000313" key="2">
    <source>
        <dbReference type="EMBL" id="OXL14820.1"/>
    </source>
</evidence>